<dbReference type="EMBL" id="MU863878">
    <property type="protein sequence ID" value="KAK4205127.1"/>
    <property type="molecule type" value="Genomic_DNA"/>
</dbReference>
<evidence type="ECO:0000256" key="1">
    <source>
        <dbReference type="SAM" id="Coils"/>
    </source>
</evidence>
<comment type="caution">
    <text evidence="3">The sequence shown here is derived from an EMBL/GenBank/DDBJ whole genome shotgun (WGS) entry which is preliminary data.</text>
</comment>
<proteinExistence type="predicted"/>
<organism evidence="3 4">
    <name type="scientific">Triangularia verruculosa</name>
    <dbReference type="NCBI Taxonomy" id="2587418"/>
    <lineage>
        <taxon>Eukaryota</taxon>
        <taxon>Fungi</taxon>
        <taxon>Dikarya</taxon>
        <taxon>Ascomycota</taxon>
        <taxon>Pezizomycotina</taxon>
        <taxon>Sordariomycetes</taxon>
        <taxon>Sordariomycetidae</taxon>
        <taxon>Sordariales</taxon>
        <taxon>Podosporaceae</taxon>
        <taxon>Triangularia</taxon>
    </lineage>
</organism>
<dbReference type="AlphaFoldDB" id="A0AAN6XV42"/>
<feature type="compositionally biased region" description="Basic and acidic residues" evidence="2">
    <location>
        <begin position="410"/>
        <end position="432"/>
    </location>
</feature>
<feature type="compositionally biased region" description="Basic and acidic residues" evidence="2">
    <location>
        <begin position="443"/>
        <end position="456"/>
    </location>
</feature>
<feature type="region of interest" description="Disordered" evidence="2">
    <location>
        <begin position="403"/>
        <end position="456"/>
    </location>
</feature>
<keyword evidence="1" id="KW-0175">Coiled coil</keyword>
<evidence type="ECO:0000313" key="3">
    <source>
        <dbReference type="EMBL" id="KAK4205127.1"/>
    </source>
</evidence>
<protein>
    <submittedName>
        <fullName evidence="3">Uncharacterized protein</fullName>
    </submittedName>
</protein>
<accession>A0AAN6XV42</accession>
<evidence type="ECO:0000313" key="4">
    <source>
        <dbReference type="Proteomes" id="UP001303160"/>
    </source>
</evidence>
<gene>
    <name evidence="3" type="ORF">QBC40DRAFT_163385</name>
</gene>
<reference evidence="3" key="1">
    <citation type="journal article" date="2023" name="Mol. Phylogenet. Evol.">
        <title>Genome-scale phylogeny and comparative genomics of the fungal order Sordariales.</title>
        <authorList>
            <person name="Hensen N."/>
            <person name="Bonometti L."/>
            <person name="Westerberg I."/>
            <person name="Brannstrom I.O."/>
            <person name="Guillou S."/>
            <person name="Cros-Aarteil S."/>
            <person name="Calhoun S."/>
            <person name="Haridas S."/>
            <person name="Kuo A."/>
            <person name="Mondo S."/>
            <person name="Pangilinan J."/>
            <person name="Riley R."/>
            <person name="LaButti K."/>
            <person name="Andreopoulos B."/>
            <person name="Lipzen A."/>
            <person name="Chen C."/>
            <person name="Yan M."/>
            <person name="Daum C."/>
            <person name="Ng V."/>
            <person name="Clum A."/>
            <person name="Steindorff A."/>
            <person name="Ohm R.A."/>
            <person name="Martin F."/>
            <person name="Silar P."/>
            <person name="Natvig D.O."/>
            <person name="Lalanne C."/>
            <person name="Gautier V."/>
            <person name="Ament-Velasquez S.L."/>
            <person name="Kruys A."/>
            <person name="Hutchinson M.I."/>
            <person name="Powell A.J."/>
            <person name="Barry K."/>
            <person name="Miller A.N."/>
            <person name="Grigoriev I.V."/>
            <person name="Debuchy R."/>
            <person name="Gladieux P."/>
            <person name="Hiltunen Thoren M."/>
            <person name="Johannesson H."/>
        </authorList>
    </citation>
    <scope>NUCLEOTIDE SEQUENCE</scope>
    <source>
        <strain evidence="3">CBS 315.58</strain>
    </source>
</reference>
<feature type="coiled-coil region" evidence="1">
    <location>
        <begin position="358"/>
        <end position="385"/>
    </location>
</feature>
<reference evidence="3" key="2">
    <citation type="submission" date="2023-05" db="EMBL/GenBank/DDBJ databases">
        <authorList>
            <consortium name="Lawrence Berkeley National Laboratory"/>
            <person name="Steindorff A."/>
            <person name="Hensen N."/>
            <person name="Bonometti L."/>
            <person name="Westerberg I."/>
            <person name="Brannstrom I.O."/>
            <person name="Guillou S."/>
            <person name="Cros-Aarteil S."/>
            <person name="Calhoun S."/>
            <person name="Haridas S."/>
            <person name="Kuo A."/>
            <person name="Mondo S."/>
            <person name="Pangilinan J."/>
            <person name="Riley R."/>
            <person name="Labutti K."/>
            <person name="Andreopoulos B."/>
            <person name="Lipzen A."/>
            <person name="Chen C."/>
            <person name="Yanf M."/>
            <person name="Daum C."/>
            <person name="Ng V."/>
            <person name="Clum A."/>
            <person name="Ohm R."/>
            <person name="Martin F."/>
            <person name="Silar P."/>
            <person name="Natvig D."/>
            <person name="Lalanne C."/>
            <person name="Gautier V."/>
            <person name="Ament-Velasquez S.L."/>
            <person name="Kruys A."/>
            <person name="Hutchinson M.I."/>
            <person name="Powell A.J."/>
            <person name="Barry K."/>
            <person name="Miller A.N."/>
            <person name="Grigoriev I.V."/>
            <person name="Debuchy R."/>
            <person name="Gladieux P."/>
            <person name="Thoren M.H."/>
            <person name="Johannesson H."/>
        </authorList>
    </citation>
    <scope>NUCLEOTIDE SEQUENCE</scope>
    <source>
        <strain evidence="3">CBS 315.58</strain>
    </source>
</reference>
<sequence>MDSVLAQLRTKALADYRARVSIDKLDAEHRAIFVRAINNVLSTEIAIFTYAQIIDGLPIGDVAFDSRRVDIPEGHPLDADHEELCPGAMEKAREVCPKWDPELLKFNPNVLNAFQEAPLGSKLFNTRLIELLASSLHQFGALLFQLDLCVHKGGREAIEAARNWKQPKPDWKTDVQDEDWNPPRCHWPFFYNPYYMDRDIYPEGDANIVGYWAEARILGGVAVFDRRAEESNGANTTYSRPNPPNVYLHPNRAKVTNRITQLLDEQQQALIDFLLLEDTTKAASSSPLPILVDQRNRKRFNWPDSIISHHIYRDIWERRPLNDDEMRLQQGRPEGEIDHPEILAIQIAVNQAVGNPIPEGMKRRLEEQEREIKQAEKKAKFVNTQDSATVKEGAASVEAVIGQTEFTLEDGTKHIEDEPTEKPDGPVPEEMHVAQQEEVDESSTSKEVDVHGQKGD</sequence>
<name>A0AAN6XV42_9PEZI</name>
<evidence type="ECO:0000256" key="2">
    <source>
        <dbReference type="SAM" id="MobiDB-lite"/>
    </source>
</evidence>
<keyword evidence="4" id="KW-1185">Reference proteome</keyword>
<dbReference type="Proteomes" id="UP001303160">
    <property type="component" value="Unassembled WGS sequence"/>
</dbReference>